<name>A0A6C2UD87_PONDE</name>
<feature type="domain" description="Metallo-beta-lactamase" evidence="1">
    <location>
        <begin position="35"/>
        <end position="229"/>
    </location>
</feature>
<accession>A0A6C2UD87</accession>
<dbReference type="PANTHER" id="PTHR42663:SF6">
    <property type="entry name" value="HYDROLASE C777.06C-RELATED"/>
    <property type="match status" value="1"/>
</dbReference>
<dbReference type="CDD" id="cd16279">
    <property type="entry name" value="metallo-hydrolase-like_MBL-fold"/>
    <property type="match status" value="1"/>
</dbReference>
<dbReference type="InterPro" id="IPR001279">
    <property type="entry name" value="Metallo-B-lactamas"/>
</dbReference>
<dbReference type="PANTHER" id="PTHR42663">
    <property type="entry name" value="HYDROLASE C777.06C-RELATED-RELATED"/>
    <property type="match status" value="1"/>
</dbReference>
<evidence type="ECO:0000313" key="2">
    <source>
        <dbReference type="EMBL" id="VGO17381.1"/>
    </source>
</evidence>
<evidence type="ECO:0000313" key="3">
    <source>
        <dbReference type="Proteomes" id="UP000366872"/>
    </source>
</evidence>
<dbReference type="EMBL" id="CAAHFG010000004">
    <property type="protein sequence ID" value="VGO17381.1"/>
    <property type="molecule type" value="Genomic_DNA"/>
</dbReference>
<keyword evidence="3" id="KW-1185">Reference proteome</keyword>
<dbReference type="Gene3D" id="3.60.15.10">
    <property type="entry name" value="Ribonuclease Z/Hydroxyacylglutathione hydrolase-like"/>
    <property type="match status" value="1"/>
</dbReference>
<dbReference type="Proteomes" id="UP000366872">
    <property type="component" value="Unassembled WGS sequence"/>
</dbReference>
<organism evidence="2 3">
    <name type="scientific">Pontiella desulfatans</name>
    <dbReference type="NCBI Taxonomy" id="2750659"/>
    <lineage>
        <taxon>Bacteria</taxon>
        <taxon>Pseudomonadati</taxon>
        <taxon>Kiritimatiellota</taxon>
        <taxon>Kiritimatiellia</taxon>
        <taxon>Kiritimatiellales</taxon>
        <taxon>Pontiellaceae</taxon>
        <taxon>Pontiella</taxon>
    </lineage>
</organism>
<reference evidence="2 3" key="1">
    <citation type="submission" date="2019-04" db="EMBL/GenBank/DDBJ databases">
        <authorList>
            <person name="Van Vliet M D."/>
        </authorList>
    </citation>
    <scope>NUCLEOTIDE SEQUENCE [LARGE SCALE GENOMIC DNA]</scope>
    <source>
        <strain evidence="2 3">F1</strain>
    </source>
</reference>
<dbReference type="InterPro" id="IPR036866">
    <property type="entry name" value="RibonucZ/Hydroxyglut_hydro"/>
</dbReference>
<gene>
    <name evidence="2" type="primary">phnP</name>
    <name evidence="2" type="ORF">PDESU_05977</name>
</gene>
<evidence type="ECO:0000259" key="1">
    <source>
        <dbReference type="SMART" id="SM00849"/>
    </source>
</evidence>
<sequence>MDFTFLGTGTSHGIPMIGCTCGVCTSTQPENKRRRCSLYVVTEGQHLVFDTPPDFRDQVLSFGVERVDAVFLTHAHADHVFGFDDVRRFSALQESHIPVHGSEETIRLMRKKFDYVDQGYNFESVPRVRFTEQTDAVAVGGATVTPLPVSHGKDTIYGFLIEGDGRRIGYIPDCNGIPQTTYALLTDMDAMILDGLRPKEHPTHFNIEQCVESLARIGAKKSFITHLTHNSEHHALQARLGEAVTVPWDGLRVML</sequence>
<dbReference type="SUPFAM" id="SSF56281">
    <property type="entry name" value="Metallo-hydrolase/oxidoreductase"/>
    <property type="match status" value="1"/>
</dbReference>
<proteinExistence type="predicted"/>
<dbReference type="AlphaFoldDB" id="A0A6C2UD87"/>
<dbReference type="SMART" id="SM00849">
    <property type="entry name" value="Lactamase_B"/>
    <property type="match status" value="1"/>
</dbReference>
<dbReference type="Pfam" id="PF12706">
    <property type="entry name" value="Lactamase_B_2"/>
    <property type="match status" value="1"/>
</dbReference>
<protein>
    <submittedName>
        <fullName evidence="2">Phosphoribosyl 1,2-cyclic phosphate phosphodiesterase</fullName>
    </submittedName>
</protein>